<evidence type="ECO:0000313" key="3">
    <source>
        <dbReference type="Proteomes" id="UP000664132"/>
    </source>
</evidence>
<evidence type="ECO:0000256" key="1">
    <source>
        <dbReference type="SAM" id="Phobius"/>
    </source>
</evidence>
<keyword evidence="1" id="KW-0812">Transmembrane</keyword>
<feature type="transmembrane region" description="Helical" evidence="1">
    <location>
        <begin position="329"/>
        <end position="350"/>
    </location>
</feature>
<accession>A0A8H7VYG0</accession>
<dbReference type="EMBL" id="JAFJYH010000483">
    <property type="protein sequence ID" value="KAG4411386.1"/>
    <property type="molecule type" value="Genomic_DNA"/>
</dbReference>
<reference evidence="2" key="1">
    <citation type="submission" date="2021-02" db="EMBL/GenBank/DDBJ databases">
        <title>Genome sequence Cadophora malorum strain M34.</title>
        <authorList>
            <person name="Stefanovic E."/>
            <person name="Vu D."/>
            <person name="Scully C."/>
            <person name="Dijksterhuis J."/>
            <person name="Roader J."/>
            <person name="Houbraken J."/>
        </authorList>
    </citation>
    <scope>NUCLEOTIDE SEQUENCE</scope>
    <source>
        <strain evidence="2">M34</strain>
    </source>
</reference>
<keyword evidence="3" id="KW-1185">Reference proteome</keyword>
<feature type="transmembrane region" description="Helical" evidence="1">
    <location>
        <begin position="235"/>
        <end position="259"/>
    </location>
</feature>
<feature type="transmembrane region" description="Helical" evidence="1">
    <location>
        <begin position="109"/>
        <end position="129"/>
    </location>
</feature>
<feature type="transmembrane region" description="Helical" evidence="1">
    <location>
        <begin position="296"/>
        <end position="317"/>
    </location>
</feature>
<proteinExistence type="predicted"/>
<feature type="transmembrane region" description="Helical" evidence="1">
    <location>
        <begin position="66"/>
        <end position="89"/>
    </location>
</feature>
<feature type="transmembrane region" description="Helical" evidence="1">
    <location>
        <begin position="149"/>
        <end position="167"/>
    </location>
</feature>
<keyword evidence="1" id="KW-1133">Transmembrane helix</keyword>
<name>A0A8H7VYG0_9HELO</name>
<dbReference type="AlphaFoldDB" id="A0A8H7VYG0"/>
<dbReference type="Proteomes" id="UP000664132">
    <property type="component" value="Unassembled WGS sequence"/>
</dbReference>
<dbReference type="OrthoDB" id="72269at2759"/>
<organism evidence="2 3">
    <name type="scientific">Cadophora malorum</name>
    <dbReference type="NCBI Taxonomy" id="108018"/>
    <lineage>
        <taxon>Eukaryota</taxon>
        <taxon>Fungi</taxon>
        <taxon>Dikarya</taxon>
        <taxon>Ascomycota</taxon>
        <taxon>Pezizomycotina</taxon>
        <taxon>Leotiomycetes</taxon>
        <taxon>Helotiales</taxon>
        <taxon>Ploettnerulaceae</taxon>
        <taxon>Cadophora</taxon>
    </lineage>
</organism>
<keyword evidence="1" id="KW-0472">Membrane</keyword>
<comment type="caution">
    <text evidence="2">The sequence shown here is derived from an EMBL/GenBank/DDBJ whole genome shotgun (WGS) entry which is preliminary data.</text>
</comment>
<protein>
    <submittedName>
        <fullName evidence="2">Uncharacterized protein</fullName>
    </submittedName>
</protein>
<gene>
    <name evidence="2" type="ORF">IFR04_015474</name>
</gene>
<sequence>MTTVSASMRWTLYTLGLLGFYRTWIRSALNGPLSIVFTSLHVTGTLPGGELPLKTSLTGIYWPLDYLLNILFGLYFAGQHLAVIVTLYVDSYKIKKNSRWNLSPTLWLYIFQATAVATSGPLFTLYTLAAIEASDAYTASKSSVKSISFIPLTVTLGYVILVVAMAIPSTGPRAIVSLDTQQIAVALWNVFPIFTGMLQWTFDSVFCSSEHSTTSSSKRRIASNAELLSALRHTYVFAMFISFASHIAILTATFLTVLFPTLSSVAATEALKPGTIFRLPLSHADIYSMGSGALQFLQWDLFIGFLTLLIPAAAKYHSSVSKAGKSENAVILALKVLVAVAFVGPGATLVDVRWMDDETILTQEESDSVSKRK</sequence>
<evidence type="ECO:0000313" key="2">
    <source>
        <dbReference type="EMBL" id="KAG4411386.1"/>
    </source>
</evidence>